<gene>
    <name evidence="1" type="ORF">ARMGADRAFT_1037846</name>
</gene>
<dbReference type="OrthoDB" id="3270520at2759"/>
<name>A0A2H3CNN0_ARMGA</name>
<protein>
    <submittedName>
        <fullName evidence="1">Uncharacterized protein</fullName>
    </submittedName>
</protein>
<sequence length="161" mass="18222">MKEVIKILEQKWYSSFFLINLIVGDYFKAEGGFLIHGKNVKELITWLHSKTFILALLHEAQPLMLLIANENMAAAMGQEQKLVTGDAKSWQKAQDMLLIMQDPGFWHALAQIKNHLEPLAIAANVTQAALCHLDQVLLMFGQLYMHYTTALTELEDAAVKQ</sequence>
<reference evidence="2" key="1">
    <citation type="journal article" date="2017" name="Nat. Ecol. Evol.">
        <title>Genome expansion and lineage-specific genetic innovations in the forest pathogenic fungi Armillaria.</title>
        <authorList>
            <person name="Sipos G."/>
            <person name="Prasanna A.N."/>
            <person name="Walter M.C."/>
            <person name="O'Connor E."/>
            <person name="Balint B."/>
            <person name="Krizsan K."/>
            <person name="Kiss B."/>
            <person name="Hess J."/>
            <person name="Varga T."/>
            <person name="Slot J."/>
            <person name="Riley R."/>
            <person name="Boka B."/>
            <person name="Rigling D."/>
            <person name="Barry K."/>
            <person name="Lee J."/>
            <person name="Mihaltcheva S."/>
            <person name="LaButti K."/>
            <person name="Lipzen A."/>
            <person name="Waldron R."/>
            <person name="Moloney N.M."/>
            <person name="Sperisen C."/>
            <person name="Kredics L."/>
            <person name="Vagvoelgyi C."/>
            <person name="Patrignani A."/>
            <person name="Fitzpatrick D."/>
            <person name="Nagy I."/>
            <person name="Doyle S."/>
            <person name="Anderson J.B."/>
            <person name="Grigoriev I.V."/>
            <person name="Gueldener U."/>
            <person name="Muensterkoetter M."/>
            <person name="Nagy L.G."/>
        </authorList>
    </citation>
    <scope>NUCLEOTIDE SEQUENCE [LARGE SCALE GENOMIC DNA]</scope>
    <source>
        <strain evidence="2">Ar21-2</strain>
    </source>
</reference>
<evidence type="ECO:0000313" key="1">
    <source>
        <dbReference type="EMBL" id="PBK83460.1"/>
    </source>
</evidence>
<keyword evidence="2" id="KW-1185">Reference proteome</keyword>
<proteinExistence type="predicted"/>
<dbReference type="Proteomes" id="UP000217790">
    <property type="component" value="Unassembled WGS sequence"/>
</dbReference>
<dbReference type="AlphaFoldDB" id="A0A2H3CNN0"/>
<dbReference type="STRING" id="47427.A0A2H3CNN0"/>
<evidence type="ECO:0000313" key="2">
    <source>
        <dbReference type="Proteomes" id="UP000217790"/>
    </source>
</evidence>
<organism evidence="1 2">
    <name type="scientific">Armillaria gallica</name>
    <name type="common">Bulbous honey fungus</name>
    <name type="synonym">Armillaria bulbosa</name>
    <dbReference type="NCBI Taxonomy" id="47427"/>
    <lineage>
        <taxon>Eukaryota</taxon>
        <taxon>Fungi</taxon>
        <taxon>Dikarya</taxon>
        <taxon>Basidiomycota</taxon>
        <taxon>Agaricomycotina</taxon>
        <taxon>Agaricomycetes</taxon>
        <taxon>Agaricomycetidae</taxon>
        <taxon>Agaricales</taxon>
        <taxon>Marasmiineae</taxon>
        <taxon>Physalacriaceae</taxon>
        <taxon>Armillaria</taxon>
    </lineage>
</organism>
<accession>A0A2H3CNN0</accession>
<dbReference type="InParanoid" id="A0A2H3CNN0"/>
<dbReference type="EMBL" id="KZ293706">
    <property type="protein sequence ID" value="PBK83460.1"/>
    <property type="molecule type" value="Genomic_DNA"/>
</dbReference>